<comment type="caution">
    <text evidence="2">The sequence shown here is derived from an EMBL/GenBank/DDBJ whole genome shotgun (WGS) entry which is preliminary data.</text>
</comment>
<name>A0ABY2QFE2_9SPHN</name>
<protein>
    <recommendedName>
        <fullName evidence="4">Iron transporter</fullName>
    </recommendedName>
</protein>
<dbReference type="RefSeq" id="WP_136451921.1">
    <property type="nucleotide sequence ID" value="NZ_SSTI01000009.1"/>
</dbReference>
<keyword evidence="3" id="KW-1185">Reference proteome</keyword>
<feature type="transmembrane region" description="Helical" evidence="1">
    <location>
        <begin position="38"/>
        <end position="54"/>
    </location>
</feature>
<accession>A0ABY2QFE2</accession>
<keyword evidence="1" id="KW-0472">Membrane</keyword>
<organism evidence="2 3">
    <name type="scientific">Sphingomonas olei</name>
    <dbReference type="NCBI Taxonomy" id="1886787"/>
    <lineage>
        <taxon>Bacteria</taxon>
        <taxon>Pseudomonadati</taxon>
        <taxon>Pseudomonadota</taxon>
        <taxon>Alphaproteobacteria</taxon>
        <taxon>Sphingomonadales</taxon>
        <taxon>Sphingomonadaceae</taxon>
        <taxon>Sphingomonas</taxon>
    </lineage>
</organism>
<dbReference type="EMBL" id="SSTI01000009">
    <property type="protein sequence ID" value="THG39121.1"/>
    <property type="molecule type" value="Genomic_DNA"/>
</dbReference>
<proteinExistence type="predicted"/>
<evidence type="ECO:0008006" key="4">
    <source>
        <dbReference type="Google" id="ProtNLM"/>
    </source>
</evidence>
<feature type="transmembrane region" description="Helical" evidence="1">
    <location>
        <begin position="94"/>
        <end position="112"/>
    </location>
</feature>
<keyword evidence="1" id="KW-0812">Transmembrane</keyword>
<evidence type="ECO:0000313" key="3">
    <source>
        <dbReference type="Proteomes" id="UP000308038"/>
    </source>
</evidence>
<dbReference type="Proteomes" id="UP000308038">
    <property type="component" value="Unassembled WGS sequence"/>
</dbReference>
<evidence type="ECO:0000313" key="2">
    <source>
        <dbReference type="EMBL" id="THG39121.1"/>
    </source>
</evidence>
<sequence>MKPDRYEWLHEERERVAREGTGARYVGYVYAQHLKRSGGMMLAMLPIIFIIQALPQTPAGPVQPRAALVTGIVLAALASAAFRWLKPAGLVPKWALWTTLGMGCLMFAIGLLT</sequence>
<feature type="transmembrane region" description="Helical" evidence="1">
    <location>
        <begin position="66"/>
        <end position="85"/>
    </location>
</feature>
<keyword evidence="1" id="KW-1133">Transmembrane helix</keyword>
<reference evidence="2 3" key="1">
    <citation type="submission" date="2019-04" db="EMBL/GenBank/DDBJ databases">
        <title>Microbes associate with the intestines of laboratory mice.</title>
        <authorList>
            <person name="Navarre W."/>
            <person name="Wong E."/>
            <person name="Huang K.C."/>
            <person name="Tropini C."/>
            <person name="Ng K."/>
            <person name="Yu B."/>
        </authorList>
    </citation>
    <scope>NUCLEOTIDE SEQUENCE [LARGE SCALE GENOMIC DNA]</scope>
    <source>
        <strain evidence="2 3">NM83_B4-11</strain>
    </source>
</reference>
<gene>
    <name evidence="2" type="ORF">E5988_12785</name>
</gene>
<evidence type="ECO:0000256" key="1">
    <source>
        <dbReference type="SAM" id="Phobius"/>
    </source>
</evidence>